<protein>
    <submittedName>
        <fullName evidence="2">DUF4231 domain-containing protein</fullName>
    </submittedName>
</protein>
<dbReference type="InterPro" id="IPR025325">
    <property type="entry name" value="DUF4231"/>
</dbReference>
<dbReference type="NCBIfam" id="NF033634">
    <property type="entry name" value="SLATT_1"/>
    <property type="match status" value="1"/>
</dbReference>
<dbReference type="EMBL" id="WXYO01000002">
    <property type="protein sequence ID" value="NAS11322.1"/>
    <property type="molecule type" value="Genomic_DNA"/>
</dbReference>
<dbReference type="AlphaFoldDB" id="A0A6L9E9T3"/>
<keyword evidence="1" id="KW-0812">Transmembrane</keyword>
<accession>A0A6L9E9T3</accession>
<proteinExistence type="predicted"/>
<keyword evidence="1" id="KW-0472">Membrane</keyword>
<name>A0A6L9E9T3_9FLAO</name>
<evidence type="ECO:0000256" key="1">
    <source>
        <dbReference type="SAM" id="Phobius"/>
    </source>
</evidence>
<organism evidence="2 3">
    <name type="scientific">Poritiphilus flavus</name>
    <dbReference type="NCBI Taxonomy" id="2697053"/>
    <lineage>
        <taxon>Bacteria</taxon>
        <taxon>Pseudomonadati</taxon>
        <taxon>Bacteroidota</taxon>
        <taxon>Flavobacteriia</taxon>
        <taxon>Flavobacteriales</taxon>
        <taxon>Flavobacteriaceae</taxon>
        <taxon>Poritiphilus</taxon>
    </lineage>
</organism>
<dbReference type="Proteomes" id="UP000475249">
    <property type="component" value="Unassembled WGS sequence"/>
</dbReference>
<dbReference type="RefSeq" id="WP_161434358.1">
    <property type="nucleotide sequence ID" value="NZ_WXYO01000002.1"/>
</dbReference>
<keyword evidence="3" id="KW-1185">Reference proteome</keyword>
<feature type="transmembrane region" description="Helical" evidence="1">
    <location>
        <begin position="27"/>
        <end position="50"/>
    </location>
</feature>
<keyword evidence="1" id="KW-1133">Transmembrane helix</keyword>
<evidence type="ECO:0000313" key="2">
    <source>
        <dbReference type="EMBL" id="NAS11322.1"/>
    </source>
</evidence>
<reference evidence="2 3" key="1">
    <citation type="submission" date="2020-01" db="EMBL/GenBank/DDBJ databases">
        <title>Bacteria diversity of Porities sp.</title>
        <authorList>
            <person name="Wang G."/>
        </authorList>
    </citation>
    <scope>NUCLEOTIDE SEQUENCE [LARGE SCALE GENOMIC DNA]</scope>
    <source>
        <strain evidence="2 3">R33</strain>
    </source>
</reference>
<dbReference type="Pfam" id="PF14015">
    <property type="entry name" value="DUF4231"/>
    <property type="match status" value="1"/>
</dbReference>
<evidence type="ECO:0000313" key="3">
    <source>
        <dbReference type="Proteomes" id="UP000475249"/>
    </source>
</evidence>
<feature type="transmembrane region" description="Helical" evidence="1">
    <location>
        <begin position="56"/>
        <end position="80"/>
    </location>
</feature>
<comment type="caution">
    <text evidence="2">The sequence shown here is derived from an EMBL/GenBank/DDBJ whole genome shotgun (WGS) entry which is preliminary data.</text>
</comment>
<sequence length="143" mass="16986">MTEDNYLKERVDDQVSWYNKKSKRNKLLYLSTQVLIVIFSTSIPFLVGFIERTLDFMSILTGILGVLVTILTGINTLYLFKDKWTSYRLTSESLLREKFLYVTKAANYQRSEHPFQDFVSRVEMLLSDENRLWEEMFSQEQDD</sequence>
<gene>
    <name evidence="2" type="ORF">GTQ38_04875</name>
</gene>